<proteinExistence type="predicted"/>
<dbReference type="RefSeq" id="WP_114372628.1">
    <property type="nucleotide sequence ID" value="NZ_QPEX01000045.1"/>
</dbReference>
<comment type="caution">
    <text evidence="3">The sequence shown here is derived from an EMBL/GenBank/DDBJ whole genome shotgun (WGS) entry which is preliminary data.</text>
</comment>
<evidence type="ECO:0000256" key="2">
    <source>
        <dbReference type="SAM" id="SignalP"/>
    </source>
</evidence>
<name>A0A368KPJ2_9BACT</name>
<dbReference type="OrthoDB" id="291047at2"/>
<evidence type="ECO:0000313" key="4">
    <source>
        <dbReference type="Proteomes" id="UP000253562"/>
    </source>
</evidence>
<keyword evidence="2" id="KW-0732">Signal</keyword>
<sequence length="600" mass="66848">MRALASLAVCLLLFCSLAFAQFSGGFEPTKPPPPPREILLTATDEISQIIPQKSPEGTSDSQKEKGFFARLLTQKTSVHFDNLPLDEAIKQLSQQTEIDIRIDQFALEEFGLKPSVKVSLQLEDVSLYSVLKWLLHPNDLTFIIDAESIVITNVEKAENNLKVTFYAIPELIGNPAFYDEVIETMTTVIEPDSWEELGGPGSVAPYNNGIMVTNTNEIHVLIDQMLTGLKHFQTFPNNPYPTASYPLGLFPQRQSEILAHLHQAEALSPEAPLTWENLLKQLRQQARCPIHIDQRGLEDIGFQTEGMLIPQLPKGCSLARTLDIVTEANELGWFVAGDLVVISNQEEEKSHLDIALYPVRDLVWKGMHITNPQLQNRLLANDSFLVDPWAEDAIALLPDYDAIIEMLTTTINPSSWEDLGGPGGLAPFTLHADCLAISQTQANHQAVRLALSQIREQQQPVDIEKMLANIAKHESELLIRSYSVMRKSAENPLFTPNDLKQIAELIQEQVEPESWRQELTYIRPLGDTIVVRNRRDVQRQVQEYLREMSVTPPPQAVGYSGCMMSPSSSRYLPPQQSTPSSPQPTPAVPQANAQGGGGVF</sequence>
<gene>
    <name evidence="3" type="ORF">DTL42_23010</name>
</gene>
<feature type="chain" id="PRO_5017026991" evidence="2">
    <location>
        <begin position="21"/>
        <end position="600"/>
    </location>
</feature>
<dbReference type="EMBL" id="QPEX01000045">
    <property type="protein sequence ID" value="RCS41430.1"/>
    <property type="molecule type" value="Genomic_DNA"/>
</dbReference>
<accession>A0A368KPJ2</accession>
<dbReference type="AlphaFoldDB" id="A0A368KPJ2"/>
<evidence type="ECO:0000256" key="1">
    <source>
        <dbReference type="SAM" id="MobiDB-lite"/>
    </source>
</evidence>
<reference evidence="3 4" key="1">
    <citation type="submission" date="2018-07" db="EMBL/GenBank/DDBJ databases">
        <title>Comparative genomes isolates from brazilian mangrove.</title>
        <authorList>
            <person name="De Araujo J.E."/>
            <person name="Taketani R.G."/>
            <person name="Silva M.C.P."/>
            <person name="Lourenco M.V."/>
            <person name="Oliveira V.M."/>
            <person name="Andreote F.D."/>
        </authorList>
    </citation>
    <scope>NUCLEOTIDE SEQUENCE [LARGE SCALE GENOMIC DNA]</scope>
    <source>
        <strain evidence="3 4">HEX PRIS-MGV</strain>
    </source>
</reference>
<organism evidence="3 4">
    <name type="scientific">Bremerella cremea</name>
    <dbReference type="NCBI Taxonomy" id="1031537"/>
    <lineage>
        <taxon>Bacteria</taxon>
        <taxon>Pseudomonadati</taxon>
        <taxon>Planctomycetota</taxon>
        <taxon>Planctomycetia</taxon>
        <taxon>Pirellulales</taxon>
        <taxon>Pirellulaceae</taxon>
        <taxon>Bremerella</taxon>
    </lineage>
</organism>
<dbReference type="Proteomes" id="UP000253562">
    <property type="component" value="Unassembled WGS sequence"/>
</dbReference>
<protein>
    <submittedName>
        <fullName evidence="3">Uncharacterized protein</fullName>
    </submittedName>
</protein>
<feature type="region of interest" description="Disordered" evidence="1">
    <location>
        <begin position="555"/>
        <end position="600"/>
    </location>
</feature>
<feature type="signal peptide" evidence="2">
    <location>
        <begin position="1"/>
        <end position="20"/>
    </location>
</feature>
<evidence type="ECO:0000313" key="3">
    <source>
        <dbReference type="EMBL" id="RCS41430.1"/>
    </source>
</evidence>